<keyword evidence="2" id="KW-0472">Membrane</keyword>
<feature type="domain" description="DUF4220" evidence="3">
    <location>
        <begin position="56"/>
        <end position="442"/>
    </location>
</feature>
<feature type="transmembrane region" description="Helical" evidence="2">
    <location>
        <begin position="348"/>
        <end position="371"/>
    </location>
</feature>
<dbReference type="InterPro" id="IPR007658">
    <property type="entry name" value="DUF594"/>
</dbReference>
<feature type="compositionally biased region" description="Basic and acidic residues" evidence="1">
    <location>
        <begin position="606"/>
        <end position="615"/>
    </location>
</feature>
<keyword evidence="2" id="KW-1133">Transmembrane helix</keyword>
<dbReference type="OMA" id="CATCICH"/>
<dbReference type="eggNOG" id="ENOG502QQBP">
    <property type="taxonomic scope" value="Eukaryota"/>
</dbReference>
<dbReference type="Proteomes" id="UP000032304">
    <property type="component" value="Chromosome 8"/>
</dbReference>
<keyword evidence="2" id="KW-0812">Transmembrane</keyword>
<dbReference type="KEGG" id="gra:105764970"/>
<feature type="transmembrane region" description="Helical" evidence="2">
    <location>
        <begin position="20"/>
        <end position="40"/>
    </location>
</feature>
<dbReference type="AlphaFoldDB" id="A0A0D2RK73"/>
<keyword evidence="5" id="KW-1185">Reference proteome</keyword>
<dbReference type="STRING" id="29730.A0A0D2RK73"/>
<evidence type="ECO:0000259" key="3">
    <source>
        <dbReference type="Pfam" id="PF13968"/>
    </source>
</evidence>
<dbReference type="EMBL" id="CM001747">
    <property type="protein sequence ID" value="KJB51563.1"/>
    <property type="molecule type" value="Genomic_DNA"/>
</dbReference>
<dbReference type="Pfam" id="PF13968">
    <property type="entry name" value="DUF4220"/>
    <property type="match status" value="1"/>
</dbReference>
<feature type="transmembrane region" description="Helical" evidence="2">
    <location>
        <begin position="128"/>
        <end position="146"/>
    </location>
</feature>
<dbReference type="Gramene" id="KJB51563">
    <property type="protein sequence ID" value="KJB51563"/>
    <property type="gene ID" value="B456_008G223000"/>
</dbReference>
<proteinExistence type="predicted"/>
<sequence>MPSYIPLHISKAVKSIWDRWNIRGAILFSLWLQVLLIMVAPLRKSARGKFNIILIWFAYLLADAAANFAVGLISNSQRNQYDKVGHKANQNSEENSDLLAFWAPFLLLHLGGPDTITAFALEDNELWLRHFLGLGFQAGAVFYVFIQSLPNKNLWIPTLLMFVAGMIKYGERTSALYNASLDKFRDSMLKEPDPGPNYAKLMEEYDFKKKNKLPTQISSTLEPDKEAKASDIPPKTDRLKDLEVVHYAYKYFQTFKGLVVDLIFSFRERDESRDFFKIRDPEDALKVIEVELNFLYGTLYTKVEVLHLKTKKIYVGYILRFLALACVLATLGIFYFKVNKHEFRGVDIGITYTLLLGAIALDVIAIFMLIFSDRSIASIKDPERPPWWAPIYKAFLVLMRPWWKNCTCNCKYKHNSEHKLLATPLVVRRWSGSISSHNLIRYCLKSNRKSIHEFPSWWQIMFESILRFLKLYECFDKCATCICHVIEKCLSPIRKGLGKIFWPCFEKIFFFCAKDFMDEMVYVSLEPFSLDLWKFIFVELKTKSEFADTPETATRISSARGEWALTNACEEPERGKLLKYLTGVPYDESILLWHIATDLCYHHDNEKDQKNNRQDDDTENPTDQQDNKHEELTYRQFSKTLSDYMLYLLVFRPTMMSAVAGIGKIRFRDTCAEAERFFKIRDLHRNQDEKACEELLGVRTDVGPQEVKGDRSKSVLFDACMLAKELNKMNNKWKIMSKVWVELVSYAASHCRASTHAADVSQGGELITFFWLLMAHFGLGEQFQINEGHARAKLIVGK</sequence>
<evidence type="ECO:0000256" key="2">
    <source>
        <dbReference type="SAM" id="Phobius"/>
    </source>
</evidence>
<dbReference type="InterPro" id="IPR025315">
    <property type="entry name" value="DUF4220"/>
</dbReference>
<protein>
    <recommendedName>
        <fullName evidence="3">DUF4220 domain-containing protein</fullName>
    </recommendedName>
</protein>
<feature type="transmembrane region" description="Helical" evidence="2">
    <location>
        <begin position="52"/>
        <end position="73"/>
    </location>
</feature>
<reference evidence="4 5" key="1">
    <citation type="journal article" date="2012" name="Nature">
        <title>Repeated polyploidization of Gossypium genomes and the evolution of spinnable cotton fibres.</title>
        <authorList>
            <person name="Paterson A.H."/>
            <person name="Wendel J.F."/>
            <person name="Gundlach H."/>
            <person name="Guo H."/>
            <person name="Jenkins J."/>
            <person name="Jin D."/>
            <person name="Llewellyn D."/>
            <person name="Showmaker K.C."/>
            <person name="Shu S."/>
            <person name="Udall J."/>
            <person name="Yoo M.J."/>
            <person name="Byers R."/>
            <person name="Chen W."/>
            <person name="Doron-Faigenboim A."/>
            <person name="Duke M.V."/>
            <person name="Gong L."/>
            <person name="Grimwood J."/>
            <person name="Grover C."/>
            <person name="Grupp K."/>
            <person name="Hu G."/>
            <person name="Lee T.H."/>
            <person name="Li J."/>
            <person name="Lin L."/>
            <person name="Liu T."/>
            <person name="Marler B.S."/>
            <person name="Page J.T."/>
            <person name="Roberts A.W."/>
            <person name="Romanel E."/>
            <person name="Sanders W.S."/>
            <person name="Szadkowski E."/>
            <person name="Tan X."/>
            <person name="Tang H."/>
            <person name="Xu C."/>
            <person name="Wang J."/>
            <person name="Wang Z."/>
            <person name="Zhang D."/>
            <person name="Zhang L."/>
            <person name="Ashrafi H."/>
            <person name="Bedon F."/>
            <person name="Bowers J.E."/>
            <person name="Brubaker C.L."/>
            <person name="Chee P.W."/>
            <person name="Das S."/>
            <person name="Gingle A.R."/>
            <person name="Haigler C.H."/>
            <person name="Harker D."/>
            <person name="Hoffmann L.V."/>
            <person name="Hovav R."/>
            <person name="Jones D.C."/>
            <person name="Lemke C."/>
            <person name="Mansoor S."/>
            <person name="ur Rahman M."/>
            <person name="Rainville L.N."/>
            <person name="Rambani A."/>
            <person name="Reddy U.K."/>
            <person name="Rong J.K."/>
            <person name="Saranga Y."/>
            <person name="Scheffler B.E."/>
            <person name="Scheffler J.A."/>
            <person name="Stelly D.M."/>
            <person name="Triplett B.A."/>
            <person name="Van Deynze A."/>
            <person name="Vaslin M.F."/>
            <person name="Waghmare V.N."/>
            <person name="Walford S.A."/>
            <person name="Wright R.J."/>
            <person name="Zaki E.A."/>
            <person name="Zhang T."/>
            <person name="Dennis E.S."/>
            <person name="Mayer K.F."/>
            <person name="Peterson D.G."/>
            <person name="Rokhsar D.S."/>
            <person name="Wang X."/>
            <person name="Schmutz J."/>
        </authorList>
    </citation>
    <scope>NUCLEOTIDE SEQUENCE [LARGE SCALE GENOMIC DNA]</scope>
</reference>
<accession>A0A0D2RK73</accession>
<feature type="region of interest" description="Disordered" evidence="1">
    <location>
        <begin position="606"/>
        <end position="631"/>
    </location>
</feature>
<evidence type="ECO:0000313" key="5">
    <source>
        <dbReference type="Proteomes" id="UP000032304"/>
    </source>
</evidence>
<feature type="transmembrane region" description="Helical" evidence="2">
    <location>
        <begin position="317"/>
        <end position="336"/>
    </location>
</feature>
<dbReference type="Pfam" id="PF04578">
    <property type="entry name" value="DUF594"/>
    <property type="match status" value="1"/>
</dbReference>
<dbReference type="OrthoDB" id="1689146at2759"/>
<evidence type="ECO:0000256" key="1">
    <source>
        <dbReference type="SAM" id="MobiDB-lite"/>
    </source>
</evidence>
<evidence type="ECO:0000313" key="4">
    <source>
        <dbReference type="EMBL" id="KJB51563.1"/>
    </source>
</evidence>
<name>A0A0D2RK73_GOSRA</name>
<organism evidence="4 5">
    <name type="scientific">Gossypium raimondii</name>
    <name type="common">Peruvian cotton</name>
    <name type="synonym">Gossypium klotzschianum subsp. raimondii</name>
    <dbReference type="NCBI Taxonomy" id="29730"/>
    <lineage>
        <taxon>Eukaryota</taxon>
        <taxon>Viridiplantae</taxon>
        <taxon>Streptophyta</taxon>
        <taxon>Embryophyta</taxon>
        <taxon>Tracheophyta</taxon>
        <taxon>Spermatophyta</taxon>
        <taxon>Magnoliopsida</taxon>
        <taxon>eudicotyledons</taxon>
        <taxon>Gunneridae</taxon>
        <taxon>Pentapetalae</taxon>
        <taxon>rosids</taxon>
        <taxon>malvids</taxon>
        <taxon>Malvales</taxon>
        <taxon>Malvaceae</taxon>
        <taxon>Malvoideae</taxon>
        <taxon>Gossypium</taxon>
    </lineage>
</organism>
<gene>
    <name evidence="4" type="ORF">B456_008G223000</name>
</gene>
<dbReference type="PANTHER" id="PTHR31325">
    <property type="entry name" value="OS01G0798800 PROTEIN-RELATED"/>
    <property type="match status" value="1"/>
</dbReference>